<feature type="domain" description="HTH iclR-type" evidence="4">
    <location>
        <begin position="5"/>
        <end position="65"/>
    </location>
</feature>
<dbReference type="SUPFAM" id="SSF55781">
    <property type="entry name" value="GAF domain-like"/>
    <property type="match status" value="1"/>
</dbReference>
<gene>
    <name evidence="6" type="ORF">ET33_01875</name>
</gene>
<dbReference type="EMBL" id="JNVM01000010">
    <property type="protein sequence ID" value="KEQ25496.1"/>
    <property type="molecule type" value="Genomic_DNA"/>
</dbReference>
<evidence type="ECO:0000313" key="6">
    <source>
        <dbReference type="EMBL" id="KEQ25496.1"/>
    </source>
</evidence>
<dbReference type="PROSITE" id="PS51078">
    <property type="entry name" value="ICLR_ED"/>
    <property type="match status" value="1"/>
</dbReference>
<keyword evidence="2" id="KW-0238">DNA-binding</keyword>
<sequence>MQNKNKTVVKAKEILDLFLTYEQLSLQEMSALSGLAKTTVHRMIGSLEEMGLLAKTAEGKYELGFMFLQFGQLVKERLDIRKIALPVMKQLRDDVEEAANLVIREGSEAIYIEKVDTTQPVRVFTQIGRRAALYAGACPRILLSFMSSQELQKYMEETPLVAYADGTITDKRKLIESIQEAKTRGYTISHSELRNFTSAVAVPIYNYSGQVIAGLSISGLENRFTEQRLPELIEKTVAAGKAISKNMGYLEH</sequence>
<dbReference type="SUPFAM" id="SSF46785">
    <property type="entry name" value="Winged helix' DNA-binding domain"/>
    <property type="match status" value="1"/>
</dbReference>
<dbReference type="InterPro" id="IPR036388">
    <property type="entry name" value="WH-like_DNA-bd_sf"/>
</dbReference>
<dbReference type="eggNOG" id="COG1414">
    <property type="taxonomic scope" value="Bacteria"/>
</dbReference>
<organism evidence="6 7">
    <name type="scientific">Paenibacillus tyrfis</name>
    <dbReference type="NCBI Taxonomy" id="1501230"/>
    <lineage>
        <taxon>Bacteria</taxon>
        <taxon>Bacillati</taxon>
        <taxon>Bacillota</taxon>
        <taxon>Bacilli</taxon>
        <taxon>Bacillales</taxon>
        <taxon>Paenibacillaceae</taxon>
        <taxon>Paenibacillus</taxon>
    </lineage>
</organism>
<dbReference type="Gene3D" id="1.10.10.10">
    <property type="entry name" value="Winged helix-like DNA-binding domain superfamily/Winged helix DNA-binding domain"/>
    <property type="match status" value="1"/>
</dbReference>
<dbReference type="Pfam" id="PF01614">
    <property type="entry name" value="IclR_C"/>
    <property type="match status" value="1"/>
</dbReference>
<dbReference type="InterPro" id="IPR050707">
    <property type="entry name" value="HTH_MetabolicPath_Reg"/>
</dbReference>
<dbReference type="InterPro" id="IPR014757">
    <property type="entry name" value="Tscrpt_reg_IclR_C"/>
</dbReference>
<dbReference type="InterPro" id="IPR029016">
    <property type="entry name" value="GAF-like_dom_sf"/>
</dbReference>
<keyword evidence="7" id="KW-1185">Reference proteome</keyword>
<evidence type="ECO:0000259" key="4">
    <source>
        <dbReference type="PROSITE" id="PS51077"/>
    </source>
</evidence>
<dbReference type="GO" id="GO:0003700">
    <property type="term" value="F:DNA-binding transcription factor activity"/>
    <property type="evidence" value="ECO:0007669"/>
    <property type="project" value="TreeGrafter"/>
</dbReference>
<evidence type="ECO:0000256" key="2">
    <source>
        <dbReference type="ARBA" id="ARBA00023125"/>
    </source>
</evidence>
<protein>
    <submittedName>
        <fullName evidence="6">IclR family transcriptional regulator</fullName>
    </submittedName>
</protein>
<accession>A0A081P473</accession>
<name>A0A081P473_9BACL</name>
<dbReference type="InterPro" id="IPR036390">
    <property type="entry name" value="WH_DNA-bd_sf"/>
</dbReference>
<dbReference type="Proteomes" id="UP000028123">
    <property type="component" value="Unassembled WGS sequence"/>
</dbReference>
<dbReference type="PROSITE" id="PS51077">
    <property type="entry name" value="HTH_ICLR"/>
    <property type="match status" value="1"/>
</dbReference>
<keyword evidence="3" id="KW-0804">Transcription</keyword>
<dbReference type="SMART" id="SM00346">
    <property type="entry name" value="HTH_ICLR"/>
    <property type="match status" value="1"/>
</dbReference>
<dbReference type="GO" id="GO:0003677">
    <property type="term" value="F:DNA binding"/>
    <property type="evidence" value="ECO:0007669"/>
    <property type="project" value="UniProtKB-KW"/>
</dbReference>
<keyword evidence="1" id="KW-0805">Transcription regulation</keyword>
<dbReference type="InterPro" id="IPR005471">
    <property type="entry name" value="Tscrpt_reg_IclR_N"/>
</dbReference>
<dbReference type="Pfam" id="PF09339">
    <property type="entry name" value="HTH_IclR"/>
    <property type="match status" value="1"/>
</dbReference>
<evidence type="ECO:0000256" key="3">
    <source>
        <dbReference type="ARBA" id="ARBA00023163"/>
    </source>
</evidence>
<evidence type="ECO:0000259" key="5">
    <source>
        <dbReference type="PROSITE" id="PS51078"/>
    </source>
</evidence>
<dbReference type="PANTHER" id="PTHR30136">
    <property type="entry name" value="HELIX-TURN-HELIX TRANSCRIPTIONAL REGULATOR, ICLR FAMILY"/>
    <property type="match status" value="1"/>
</dbReference>
<dbReference type="AlphaFoldDB" id="A0A081P473"/>
<evidence type="ECO:0000256" key="1">
    <source>
        <dbReference type="ARBA" id="ARBA00023015"/>
    </source>
</evidence>
<reference evidence="6 7" key="1">
    <citation type="submission" date="2014-06" db="EMBL/GenBank/DDBJ databases">
        <title>Draft genome sequence of Paenibacillus sp. MSt1.</title>
        <authorList>
            <person name="Aw Y.K."/>
            <person name="Ong K.S."/>
            <person name="Gan H.M."/>
            <person name="Lee S.M."/>
        </authorList>
    </citation>
    <scope>NUCLEOTIDE SEQUENCE [LARGE SCALE GENOMIC DNA]</scope>
    <source>
        <strain evidence="6 7">MSt1</strain>
    </source>
</reference>
<dbReference type="Gene3D" id="3.30.450.40">
    <property type="match status" value="1"/>
</dbReference>
<dbReference type="RefSeq" id="WP_036681665.1">
    <property type="nucleotide sequence ID" value="NZ_JNVM01000010.1"/>
</dbReference>
<comment type="caution">
    <text evidence="6">The sequence shown here is derived from an EMBL/GenBank/DDBJ whole genome shotgun (WGS) entry which is preliminary data.</text>
</comment>
<feature type="domain" description="IclR-ED" evidence="5">
    <location>
        <begin position="66"/>
        <end position="249"/>
    </location>
</feature>
<evidence type="ECO:0000313" key="7">
    <source>
        <dbReference type="Proteomes" id="UP000028123"/>
    </source>
</evidence>
<dbReference type="OrthoDB" id="9791752at2"/>
<dbReference type="PANTHER" id="PTHR30136:SF24">
    <property type="entry name" value="HTH-TYPE TRANSCRIPTIONAL REPRESSOR ALLR"/>
    <property type="match status" value="1"/>
</dbReference>
<dbReference type="GO" id="GO:0045892">
    <property type="term" value="P:negative regulation of DNA-templated transcription"/>
    <property type="evidence" value="ECO:0007669"/>
    <property type="project" value="TreeGrafter"/>
</dbReference>
<proteinExistence type="predicted"/>